<gene>
    <name evidence="2" type="ORF">IW261DRAFT_1478865</name>
</gene>
<dbReference type="EMBL" id="JAUEPR010000011">
    <property type="protein sequence ID" value="KAK0479731.1"/>
    <property type="molecule type" value="Genomic_DNA"/>
</dbReference>
<reference evidence="2" key="1">
    <citation type="submission" date="2023-06" db="EMBL/GenBank/DDBJ databases">
        <authorList>
            <consortium name="Lawrence Berkeley National Laboratory"/>
            <person name="Ahrendt S."/>
            <person name="Sahu N."/>
            <person name="Indic B."/>
            <person name="Wong-Bajracharya J."/>
            <person name="Merenyi Z."/>
            <person name="Ke H.-M."/>
            <person name="Monk M."/>
            <person name="Kocsube S."/>
            <person name="Drula E."/>
            <person name="Lipzen A."/>
            <person name="Balint B."/>
            <person name="Henrissat B."/>
            <person name="Andreopoulos B."/>
            <person name="Martin F.M."/>
            <person name="Harder C.B."/>
            <person name="Rigling D."/>
            <person name="Ford K.L."/>
            <person name="Foster G.D."/>
            <person name="Pangilinan J."/>
            <person name="Papanicolaou A."/>
            <person name="Barry K."/>
            <person name="LaButti K."/>
            <person name="Viragh M."/>
            <person name="Koriabine M."/>
            <person name="Yan M."/>
            <person name="Riley R."/>
            <person name="Champramary S."/>
            <person name="Plett K.L."/>
            <person name="Tsai I.J."/>
            <person name="Slot J."/>
            <person name="Sipos G."/>
            <person name="Plett J."/>
            <person name="Nagy L.G."/>
            <person name="Grigoriev I.V."/>
        </authorList>
    </citation>
    <scope>NUCLEOTIDE SEQUENCE</scope>
    <source>
        <strain evidence="2">ICMP 16352</strain>
    </source>
</reference>
<comment type="caution">
    <text evidence="2">The sequence shown here is derived from an EMBL/GenBank/DDBJ whole genome shotgun (WGS) entry which is preliminary data.</text>
</comment>
<organism evidence="2 3">
    <name type="scientific">Armillaria novae-zelandiae</name>
    <dbReference type="NCBI Taxonomy" id="153914"/>
    <lineage>
        <taxon>Eukaryota</taxon>
        <taxon>Fungi</taxon>
        <taxon>Dikarya</taxon>
        <taxon>Basidiomycota</taxon>
        <taxon>Agaricomycotina</taxon>
        <taxon>Agaricomycetes</taxon>
        <taxon>Agaricomycetidae</taxon>
        <taxon>Agaricales</taxon>
        <taxon>Marasmiineae</taxon>
        <taxon>Physalacriaceae</taxon>
        <taxon>Armillaria</taxon>
    </lineage>
</organism>
<evidence type="ECO:0000313" key="2">
    <source>
        <dbReference type="EMBL" id="KAK0479731.1"/>
    </source>
</evidence>
<proteinExistence type="predicted"/>
<accession>A0AA39P8U3</accession>
<dbReference type="Proteomes" id="UP001175227">
    <property type="component" value="Unassembled WGS sequence"/>
</dbReference>
<dbReference type="AlphaFoldDB" id="A0AA39P8U3"/>
<protein>
    <recommendedName>
        <fullName evidence="4">Secreted protein</fullName>
    </recommendedName>
</protein>
<feature type="chain" id="PRO_5041254318" description="Secreted protein" evidence="1">
    <location>
        <begin position="22"/>
        <end position="73"/>
    </location>
</feature>
<keyword evidence="3" id="KW-1185">Reference proteome</keyword>
<evidence type="ECO:0000256" key="1">
    <source>
        <dbReference type="SAM" id="SignalP"/>
    </source>
</evidence>
<keyword evidence="1" id="KW-0732">Signal</keyword>
<sequence length="73" mass="7842">MVRVLMCVLLLSHNLLLRTLQFELTISVPGVVTAGLVVTMTSVPTIRSTGGSPFSSTGYRTVPRLGQPTEIDL</sequence>
<feature type="signal peptide" evidence="1">
    <location>
        <begin position="1"/>
        <end position="21"/>
    </location>
</feature>
<name>A0AA39P8U3_9AGAR</name>
<evidence type="ECO:0000313" key="3">
    <source>
        <dbReference type="Proteomes" id="UP001175227"/>
    </source>
</evidence>
<evidence type="ECO:0008006" key="4">
    <source>
        <dbReference type="Google" id="ProtNLM"/>
    </source>
</evidence>